<dbReference type="Proteomes" id="UP000551848">
    <property type="component" value="Unassembled WGS sequence"/>
</dbReference>
<dbReference type="Pfam" id="PF02729">
    <property type="entry name" value="OTCace_N"/>
    <property type="match status" value="1"/>
</dbReference>
<dbReference type="Pfam" id="PF00185">
    <property type="entry name" value="OTCace"/>
    <property type="match status" value="1"/>
</dbReference>
<dbReference type="EMBL" id="JACETL010000012">
    <property type="protein sequence ID" value="MBA4692451.1"/>
    <property type="molecule type" value="Genomic_DNA"/>
</dbReference>
<keyword evidence="1 2" id="KW-0808">Transferase</keyword>
<feature type="domain" description="Aspartate/ornithine carbamoyltransferase Asp/Orn-binding" evidence="3">
    <location>
        <begin position="184"/>
        <end position="329"/>
    </location>
</feature>
<feature type="binding site" evidence="2">
    <location>
        <position position="144"/>
    </location>
    <ligand>
        <name>N(2)-acetyl-L-ornithine</name>
        <dbReference type="ChEBI" id="CHEBI:57805"/>
    </ligand>
</feature>
<keyword evidence="2" id="KW-0055">Arginine biosynthesis</keyword>
<evidence type="ECO:0000313" key="6">
    <source>
        <dbReference type="Proteomes" id="UP000551848"/>
    </source>
</evidence>
<feature type="domain" description="Aspartate/ornithine carbamoyltransferase carbamoyl-P binding" evidence="4">
    <location>
        <begin position="4"/>
        <end position="161"/>
    </location>
</feature>
<reference evidence="5 6" key="1">
    <citation type="submission" date="2020-06" db="EMBL/GenBank/DDBJ databases">
        <title>Dysbiosis in marine aquaculture revealed through microbiome analysis: reverse ecology for environmental sustainability.</title>
        <authorList>
            <person name="Haro-Moreno J.M."/>
            <person name="Coutinho F.H."/>
            <person name="Zaragoza-Solas A."/>
            <person name="Picazo A."/>
            <person name="Almagro-Moreno S."/>
            <person name="Lopez-Perez M."/>
        </authorList>
    </citation>
    <scope>NUCLEOTIDE SEQUENCE [LARGE SCALE GENOMIC DNA]</scope>
    <source>
        <strain evidence="5">MCMED-G41</strain>
    </source>
</reference>
<evidence type="ECO:0000256" key="2">
    <source>
        <dbReference type="HAMAP-Rule" id="MF_02234"/>
    </source>
</evidence>
<dbReference type="InterPro" id="IPR036901">
    <property type="entry name" value="Asp/Orn_carbamoylTrfase_sf"/>
</dbReference>
<dbReference type="InterPro" id="IPR006131">
    <property type="entry name" value="Asp_carbamoyltransf_Asp/Orn-bd"/>
</dbReference>
<gene>
    <name evidence="2" type="primary">argF'</name>
    <name evidence="5" type="ORF">H2072_01745</name>
</gene>
<feature type="site" description="Key residue in conferring substrate specificity for N-acetyl-L-ornithine versus N-succinyl-L-ornithine" evidence="2">
    <location>
        <position position="92"/>
    </location>
</feature>
<feature type="binding site" evidence="2">
    <location>
        <position position="77"/>
    </location>
    <ligand>
        <name>carbamoyl phosphate</name>
        <dbReference type="ChEBI" id="CHEBI:58228"/>
        <note>ligand shared between two neighboring subunits</note>
    </ligand>
</feature>
<dbReference type="InterPro" id="IPR043695">
    <property type="entry name" value="ArgF"/>
</dbReference>
<dbReference type="GO" id="GO:0043857">
    <property type="term" value="F:N-acetylornithine carbamoyltransferase activity"/>
    <property type="evidence" value="ECO:0007669"/>
    <property type="project" value="UniProtKB-UniRule"/>
</dbReference>
<keyword evidence="2" id="KW-0963">Cytoplasm</keyword>
<organism evidence="5 6">
    <name type="scientific">SAR86 cluster bacterium</name>
    <dbReference type="NCBI Taxonomy" id="2030880"/>
    <lineage>
        <taxon>Bacteria</taxon>
        <taxon>Pseudomonadati</taxon>
        <taxon>Pseudomonadota</taxon>
        <taxon>Gammaproteobacteria</taxon>
        <taxon>SAR86 cluster</taxon>
    </lineage>
</organism>
<dbReference type="AlphaFoldDB" id="A0A838XUU7"/>
<name>A0A838XUU7_9GAMM</name>
<evidence type="ECO:0000256" key="1">
    <source>
        <dbReference type="ARBA" id="ARBA00022679"/>
    </source>
</evidence>
<feature type="modified residue" description="N6-carboxylysine" evidence="2">
    <location>
        <position position="300"/>
    </location>
</feature>
<evidence type="ECO:0000259" key="3">
    <source>
        <dbReference type="Pfam" id="PF00185"/>
    </source>
</evidence>
<dbReference type="Gene3D" id="3.40.50.1370">
    <property type="entry name" value="Aspartate/ornithine carbamoyltransferase"/>
    <property type="match status" value="2"/>
</dbReference>
<dbReference type="PRINTS" id="PR00101">
    <property type="entry name" value="ATCASE"/>
</dbReference>
<feature type="binding site" description="in other chain" evidence="2">
    <location>
        <begin position="49"/>
        <end position="52"/>
    </location>
    <ligand>
        <name>carbamoyl phosphate</name>
        <dbReference type="ChEBI" id="CHEBI:58228"/>
        <note>ligand shared between two neighboring subunits</note>
    </ligand>
</feature>
<dbReference type="GO" id="GO:0004585">
    <property type="term" value="F:ornithine carbamoyltransferase activity"/>
    <property type="evidence" value="ECO:0007669"/>
    <property type="project" value="TreeGrafter"/>
</dbReference>
<proteinExistence type="inferred from homology"/>
<dbReference type="GO" id="GO:0019240">
    <property type="term" value="P:citrulline biosynthetic process"/>
    <property type="evidence" value="ECO:0007669"/>
    <property type="project" value="TreeGrafter"/>
</dbReference>
<comment type="subcellular location">
    <subcellularLocation>
        <location evidence="2">Cytoplasm</location>
    </subcellularLocation>
</comment>
<feature type="binding site" description="in other chain" evidence="2">
    <location>
        <position position="320"/>
    </location>
    <ligand>
        <name>carbamoyl phosphate</name>
        <dbReference type="ChEBI" id="CHEBI:58228"/>
        <note>ligand shared between two neighboring subunits</note>
    </ligand>
</feature>
<dbReference type="PRINTS" id="PR00100">
    <property type="entry name" value="AOTCASE"/>
</dbReference>
<accession>A0A838XUU7</accession>
<feature type="binding site" evidence="2">
    <location>
        <position position="250"/>
    </location>
    <ligand>
        <name>N(2)-acetyl-L-ornithine</name>
        <dbReference type="ChEBI" id="CHEBI:57805"/>
    </ligand>
</feature>
<feature type="binding site" description="in other chain" evidence="2">
    <location>
        <begin position="292"/>
        <end position="293"/>
    </location>
    <ligand>
        <name>carbamoyl phosphate</name>
        <dbReference type="ChEBI" id="CHEBI:58228"/>
        <note>ligand shared between two neighboring subunits</note>
    </ligand>
</feature>
<comment type="function">
    <text evidence="2">Catalyzes the transfer of the carbamoyl group from carbamoyl phosphate to the delta-amino group of N(2)-acetyl-L-ornithine to produce N(2)-acetyl-L-citrulline. This is a step in an alternative arginine biosynthesis pathway.</text>
</comment>
<feature type="binding site" description="in other chain" evidence="2">
    <location>
        <begin position="148"/>
        <end position="151"/>
    </location>
    <ligand>
        <name>carbamoyl phosphate</name>
        <dbReference type="ChEBI" id="CHEBI:58228"/>
        <note>ligand shared between two neighboring subunits</note>
    </ligand>
</feature>
<dbReference type="GO" id="GO:0005737">
    <property type="term" value="C:cytoplasm"/>
    <property type="evidence" value="ECO:0007669"/>
    <property type="project" value="UniProtKB-SubCell"/>
</dbReference>
<keyword evidence="2" id="KW-0028">Amino-acid biosynthesis</keyword>
<dbReference type="PANTHER" id="PTHR45753">
    <property type="entry name" value="ORNITHINE CARBAMOYLTRANSFERASE, MITOCHONDRIAL"/>
    <property type="match status" value="1"/>
</dbReference>
<dbReference type="SUPFAM" id="SSF53671">
    <property type="entry name" value="Aspartate/ornithine carbamoyltransferase"/>
    <property type="match status" value="1"/>
</dbReference>
<dbReference type="NCBIfam" id="NF003384">
    <property type="entry name" value="PRK04523.1"/>
    <property type="match status" value="1"/>
</dbReference>
<dbReference type="PANTHER" id="PTHR45753:SF3">
    <property type="entry name" value="ORNITHINE TRANSCARBAMYLASE, MITOCHONDRIAL"/>
    <property type="match status" value="1"/>
</dbReference>
<comment type="pathway">
    <text evidence="2">Amino-acid biosynthesis; L-arginine biosynthesis.</text>
</comment>
<comment type="similarity">
    <text evidence="2">Belongs to the aspartate/ornithine carbamoyltransferase superfamily. AOTCase family.</text>
</comment>
<comment type="subunit">
    <text evidence="2">Homotrimer.</text>
</comment>
<dbReference type="InterPro" id="IPR006130">
    <property type="entry name" value="Asp/Orn_carbamoylTrfase"/>
</dbReference>
<dbReference type="UniPathway" id="UPA00068"/>
<comment type="caution">
    <text evidence="5">The sequence shown here is derived from an EMBL/GenBank/DDBJ whole genome shotgun (WGS) entry which is preliminary data.</text>
</comment>
<protein>
    <recommendedName>
        <fullName evidence="2">N-acetylornithine carbamoyltransferase</fullName>
        <ecNumber evidence="2">2.1.3.9</ecNumber>
    </recommendedName>
    <alternativeName>
        <fullName evidence="2">N-acetyl-L-ornithine transcarbamylase</fullName>
        <shortName evidence="2">AOTCase</shortName>
        <shortName evidence="2">Acetylornithine transcarbamylase</shortName>
    </alternativeName>
</protein>
<dbReference type="GO" id="GO:0042450">
    <property type="term" value="P:L-arginine biosynthetic process via ornithine"/>
    <property type="evidence" value="ECO:0007669"/>
    <property type="project" value="InterPro"/>
</dbReference>
<dbReference type="HAMAP" id="MF_02234">
    <property type="entry name" value="AOTCase"/>
    <property type="match status" value="1"/>
</dbReference>
<evidence type="ECO:0000313" key="5">
    <source>
        <dbReference type="EMBL" id="MBA4692451.1"/>
    </source>
</evidence>
<dbReference type="EC" id="2.1.3.9" evidence="2"/>
<sequence length="332" mass="37879">MFMKNFITTQNWSRSELQDIINFSIELKNNPYQPLLKNKSVALLFLNPSMRTKTSFEIGISELSGTAVLLQPGKDAWSIEFEENIVMDGETEEHVKEVAQVLSSYCDCIAIRAFPKFINWNQERDDSVIKSFAKYSSVPVVNMETIEHPCQELAHILTMQEHYGDLQGKNYLLTWTYHPKPLNTAVANSSLLIASKFGMNVKLLCPSEEYHLDDRYINAAKENCSLENTDFEISYDIQSAYSNADIVYAKSWGSLSYYGKPDEQASLNCKYKHFIVDESKMSLTNNAVFSHCLPLRRNVKATDEVMDADYCLAVNEAANRKHVQKSMLTKIL</sequence>
<dbReference type="GO" id="GO:0016597">
    <property type="term" value="F:amino acid binding"/>
    <property type="evidence" value="ECO:0007669"/>
    <property type="project" value="InterPro"/>
</dbReference>
<dbReference type="InterPro" id="IPR006132">
    <property type="entry name" value="Asp/Orn_carbamoyltranf_P-bd"/>
</dbReference>
<feature type="binding site" evidence="2">
    <location>
        <position position="293"/>
    </location>
    <ligand>
        <name>N(2)-acetyl-L-ornithine</name>
        <dbReference type="ChEBI" id="CHEBI:57805"/>
    </ligand>
</feature>
<evidence type="ECO:0000259" key="4">
    <source>
        <dbReference type="Pfam" id="PF02729"/>
    </source>
</evidence>
<feature type="binding site" description="in other chain" evidence="2">
    <location>
        <position position="112"/>
    </location>
    <ligand>
        <name>carbamoyl phosphate</name>
        <dbReference type="ChEBI" id="CHEBI:58228"/>
        <note>ligand shared between two neighboring subunits</note>
    </ligand>
</feature>
<comment type="catalytic activity">
    <reaction evidence="2">
        <text>N(2)-acetyl-L-ornithine + carbamoyl phosphate = N(2)-acetyl-L-citrulline + phosphate + H(+)</text>
        <dbReference type="Rhea" id="RHEA:18609"/>
        <dbReference type="ChEBI" id="CHEBI:15378"/>
        <dbReference type="ChEBI" id="CHEBI:43474"/>
        <dbReference type="ChEBI" id="CHEBI:57805"/>
        <dbReference type="ChEBI" id="CHEBI:58228"/>
        <dbReference type="ChEBI" id="CHEBI:58765"/>
        <dbReference type="EC" id="2.1.3.9"/>
    </reaction>
</comment>